<dbReference type="SUPFAM" id="SSF54427">
    <property type="entry name" value="NTF2-like"/>
    <property type="match status" value="1"/>
</dbReference>
<accession>A0A4R2L972</accession>
<organism evidence="2 3">
    <name type="scientific">Plasticicumulans lactativorans</name>
    <dbReference type="NCBI Taxonomy" id="1133106"/>
    <lineage>
        <taxon>Bacteria</taxon>
        <taxon>Pseudomonadati</taxon>
        <taxon>Pseudomonadota</taxon>
        <taxon>Gammaproteobacteria</taxon>
        <taxon>Candidatus Competibacteraceae</taxon>
        <taxon>Plasticicumulans</taxon>
    </lineage>
</organism>
<dbReference type="EMBL" id="SLWY01000012">
    <property type="protein sequence ID" value="TCO80676.1"/>
    <property type="molecule type" value="Genomic_DNA"/>
</dbReference>
<gene>
    <name evidence="2" type="ORF">EV699_11211</name>
</gene>
<dbReference type="InterPro" id="IPR032710">
    <property type="entry name" value="NTF2-like_dom_sf"/>
</dbReference>
<name>A0A4R2L972_9GAMM</name>
<reference evidence="2 3" key="1">
    <citation type="submission" date="2019-03" db="EMBL/GenBank/DDBJ databases">
        <title>Genomic Encyclopedia of Type Strains, Phase IV (KMG-IV): sequencing the most valuable type-strain genomes for metagenomic binning, comparative biology and taxonomic classification.</title>
        <authorList>
            <person name="Goeker M."/>
        </authorList>
    </citation>
    <scope>NUCLEOTIDE SEQUENCE [LARGE SCALE GENOMIC DNA]</scope>
    <source>
        <strain evidence="2 3">DSM 25287</strain>
    </source>
</reference>
<dbReference type="AlphaFoldDB" id="A0A4R2L972"/>
<comment type="caution">
    <text evidence="2">The sequence shown here is derived from an EMBL/GenBank/DDBJ whole genome shotgun (WGS) entry which is preliminary data.</text>
</comment>
<dbReference type="OrthoDB" id="1115105at2"/>
<keyword evidence="3" id="KW-1185">Reference proteome</keyword>
<evidence type="ECO:0000313" key="3">
    <source>
        <dbReference type="Proteomes" id="UP000295765"/>
    </source>
</evidence>
<evidence type="ECO:0000313" key="2">
    <source>
        <dbReference type="EMBL" id="TCO80676.1"/>
    </source>
</evidence>
<dbReference type="Pfam" id="PF12680">
    <property type="entry name" value="SnoaL_2"/>
    <property type="match status" value="1"/>
</dbReference>
<proteinExistence type="predicted"/>
<sequence length="138" mass="15911">MNPTLERFKATFNELNADNLDRLDAVYAADVDFRDPVHALRGFDALRAYYRRLYAGVEACRFDYTDTVVQGGTAVVLWTMHLRHRRFRPGETLVLDGASHLGFGERVYRHHDYFDMGAFIYERVPVLGAVIRRIKSGL</sequence>
<dbReference type="Proteomes" id="UP000295765">
    <property type="component" value="Unassembled WGS sequence"/>
</dbReference>
<protein>
    <submittedName>
        <fullName evidence="2">SnoaL-like protein</fullName>
    </submittedName>
</protein>
<dbReference type="Gene3D" id="3.10.450.50">
    <property type="match status" value="1"/>
</dbReference>
<feature type="domain" description="SnoaL-like" evidence="1">
    <location>
        <begin position="10"/>
        <end position="103"/>
    </location>
</feature>
<dbReference type="InterPro" id="IPR037401">
    <property type="entry name" value="SnoaL-like"/>
</dbReference>
<evidence type="ECO:0000259" key="1">
    <source>
        <dbReference type="Pfam" id="PF12680"/>
    </source>
</evidence>
<dbReference type="RefSeq" id="WP_132542853.1">
    <property type="nucleotide sequence ID" value="NZ_SLWY01000012.1"/>
</dbReference>